<evidence type="ECO:0000313" key="3">
    <source>
        <dbReference type="Proteomes" id="UP001348492"/>
    </source>
</evidence>
<accession>A0ABZ2EVJ5</accession>
<dbReference type="EMBL" id="CP117523">
    <property type="protein sequence ID" value="WWD83831.1"/>
    <property type="molecule type" value="Genomic_DNA"/>
</dbReference>
<gene>
    <name evidence="2" type="ORF">TEGL_22460</name>
</gene>
<reference evidence="2 3" key="1">
    <citation type="journal article" date="2023" name="PLoS ONE">
        <title>Genome-based metabolic and phylogenomic analysis of three Terrisporobacter species.</title>
        <authorList>
            <person name="Boer T."/>
            <person name="Bengelsdorf F.R."/>
            <person name="Bomeke M."/>
            <person name="Daniel R."/>
            <person name="Poehlein A."/>
        </authorList>
    </citation>
    <scope>NUCLEOTIDE SEQUENCE [LARGE SCALE GENOMIC DNA]</scope>
    <source>
        <strain evidence="2 3">DSM 1288</strain>
    </source>
</reference>
<proteinExistence type="predicted"/>
<dbReference type="Pfam" id="PF18978">
    <property type="entry name" value="DUF5714"/>
    <property type="match status" value="1"/>
</dbReference>
<feature type="domain" description="DUF5714" evidence="1">
    <location>
        <begin position="60"/>
        <end position="230"/>
    </location>
</feature>
<sequence>MEESFHKSGCLICGESIIILEKEATHTCLICNKHFISSTICIQGHYVCDDCHTNTNEFVELLLNSKETNPTILFSQIENLKSVNMHGPEHHSIIPCVLLTAFKNSGGKIDLLSAIETALQRGKQAPGGTCGFWGTCGAAIGAGIYGSIVTESSPLNSMSWYKPQKLVSRTINKIAQENAVRCCKRTSRYAILEAIEWTKEYMGIELEKSDFLCTLSYYNKECIHENCPFYNEQGD</sequence>
<protein>
    <recommendedName>
        <fullName evidence="1">DUF5714 domain-containing protein</fullName>
    </recommendedName>
</protein>
<dbReference type="InterPro" id="IPR043768">
    <property type="entry name" value="DUF5714"/>
</dbReference>
<keyword evidence="3" id="KW-1185">Reference proteome</keyword>
<evidence type="ECO:0000313" key="2">
    <source>
        <dbReference type="EMBL" id="WWD83831.1"/>
    </source>
</evidence>
<dbReference type="RefSeq" id="WP_018590697.1">
    <property type="nucleotide sequence ID" value="NZ_CP117523.1"/>
</dbReference>
<name>A0ABZ2EVJ5_9FIRM</name>
<dbReference type="Proteomes" id="UP001348492">
    <property type="component" value="Chromosome"/>
</dbReference>
<evidence type="ECO:0000259" key="1">
    <source>
        <dbReference type="Pfam" id="PF18978"/>
    </source>
</evidence>
<organism evidence="2 3">
    <name type="scientific">Terrisporobacter glycolicus ATCC 14880 = DSM 1288</name>
    <dbReference type="NCBI Taxonomy" id="1121315"/>
    <lineage>
        <taxon>Bacteria</taxon>
        <taxon>Bacillati</taxon>
        <taxon>Bacillota</taxon>
        <taxon>Clostridia</taxon>
        <taxon>Peptostreptococcales</taxon>
        <taxon>Peptostreptococcaceae</taxon>
        <taxon>Terrisporobacter</taxon>
    </lineage>
</organism>